<dbReference type="InterPro" id="IPR044843">
    <property type="entry name" value="Trans_IPPS_bact-type"/>
</dbReference>
<evidence type="ECO:0000256" key="1">
    <source>
        <dbReference type="ARBA" id="ARBA00004684"/>
    </source>
</evidence>
<dbReference type="Pfam" id="PF00494">
    <property type="entry name" value="SQS_PSY"/>
    <property type="match status" value="1"/>
</dbReference>
<accession>A0A0K2H1R4</accession>
<dbReference type="KEGG" id="clw:CLAC_07950"/>
<keyword evidence="4" id="KW-1185">Reference proteome</keyword>
<dbReference type="PROSITE" id="PS01044">
    <property type="entry name" value="SQUALEN_PHYTOEN_SYN_1"/>
    <property type="match status" value="1"/>
</dbReference>
<dbReference type="InterPro" id="IPR008949">
    <property type="entry name" value="Isoprenoid_synthase_dom_sf"/>
</dbReference>
<dbReference type="SUPFAM" id="SSF48576">
    <property type="entry name" value="Terpenoid synthases"/>
    <property type="match status" value="1"/>
</dbReference>
<dbReference type="InterPro" id="IPR002060">
    <property type="entry name" value="Squ/phyt_synthse"/>
</dbReference>
<proteinExistence type="predicted"/>
<dbReference type="RefSeq" id="WP_245621838.1">
    <property type="nucleotide sequence ID" value="NZ_CP006841.1"/>
</dbReference>
<evidence type="ECO:0000256" key="2">
    <source>
        <dbReference type="ARBA" id="ARBA00022679"/>
    </source>
</evidence>
<dbReference type="SFLD" id="SFLDG01018">
    <property type="entry name" value="Squalene/Phytoene_Synthase_Lik"/>
    <property type="match status" value="1"/>
</dbReference>
<dbReference type="PATRIC" id="fig|1408189.4.peg.1593"/>
<dbReference type="CDD" id="cd00683">
    <property type="entry name" value="Trans_IPPS_HH"/>
    <property type="match status" value="1"/>
</dbReference>
<evidence type="ECO:0000313" key="4">
    <source>
        <dbReference type="Proteomes" id="UP000058446"/>
    </source>
</evidence>
<reference evidence="3 4" key="1">
    <citation type="submission" date="2013-10" db="EMBL/GenBank/DDBJ databases">
        <title>Complete genome sequence of Corynebacterium lactis DSM 45799(T), isolated from raw cow milk.</title>
        <authorList>
            <person name="Ruckert C."/>
            <person name="Albersmeier A."/>
            <person name="Lipski A."/>
            <person name="Kalinowski J."/>
        </authorList>
    </citation>
    <scope>NUCLEOTIDE SEQUENCE [LARGE SCALE GENOMIC DNA]</scope>
    <source>
        <strain evidence="3 4">RW2-5</strain>
    </source>
</reference>
<keyword evidence="2" id="KW-0808">Transferase</keyword>
<gene>
    <name evidence="3" type="ORF">CLAC_07950</name>
</gene>
<dbReference type="Gene3D" id="1.10.600.10">
    <property type="entry name" value="Farnesyl Diphosphate Synthase"/>
    <property type="match status" value="1"/>
</dbReference>
<dbReference type="SFLD" id="SFLDS00005">
    <property type="entry name" value="Isoprenoid_Synthase_Type_I"/>
    <property type="match status" value="1"/>
</dbReference>
<dbReference type="STRING" id="1408189.CLAC_07950"/>
<sequence length="334" mass="36768">MTPISSSPSSAGLATSRDFALCRGITETHGHTYALATKILDFRQRRAVWALYAWARIVDDYVDCTEHSGCRADQVEETVRGLSRCLQETITAGRLVDSSLPDVSRPRDLAVISAAAQTFIDFDIAPTLAEDFVVSMLMDVPDSTGHIAHFNTWEQLEGYMWGSAAVIGLEMMPILGTREGVARAEAEPFAADLGRAFQLTNFLRDIAEDLERGRIYIPLQEWSAFGVEPDELYYCAAEKRATRRVRRALAFAIARNRAIYRAAEPGIGMLASPGRQAIRAAFVLYSDILTEIERADYNVFGGRARVGTTRRVSVALPLAAAGLLASFNKQGPRE</sequence>
<evidence type="ECO:0000313" key="3">
    <source>
        <dbReference type="EMBL" id="ALA67656.1"/>
    </source>
</evidence>
<organism evidence="3 4">
    <name type="scientific">Corynebacterium lactis RW2-5</name>
    <dbReference type="NCBI Taxonomy" id="1408189"/>
    <lineage>
        <taxon>Bacteria</taxon>
        <taxon>Bacillati</taxon>
        <taxon>Actinomycetota</taxon>
        <taxon>Actinomycetes</taxon>
        <taxon>Mycobacteriales</taxon>
        <taxon>Corynebacteriaceae</taxon>
        <taxon>Corynebacterium</taxon>
    </lineage>
</organism>
<dbReference type="GO" id="GO:0004311">
    <property type="term" value="F:geranylgeranyl diphosphate synthase activity"/>
    <property type="evidence" value="ECO:0007669"/>
    <property type="project" value="InterPro"/>
</dbReference>
<dbReference type="UniPathway" id="UPA00799"/>
<protein>
    <submittedName>
        <fullName evidence="3">Phytoene synthase</fullName>
    </submittedName>
</protein>
<dbReference type="Proteomes" id="UP000058446">
    <property type="component" value="Chromosome"/>
</dbReference>
<dbReference type="InterPro" id="IPR033904">
    <property type="entry name" value="Trans_IPPS_HH"/>
</dbReference>
<dbReference type="PANTHER" id="PTHR31480">
    <property type="entry name" value="BIFUNCTIONAL LYCOPENE CYCLASE/PHYTOENE SYNTHASE"/>
    <property type="match status" value="1"/>
</dbReference>
<dbReference type="AlphaFoldDB" id="A0A0K2H1R4"/>
<comment type="pathway">
    <text evidence="1">Carotenoid biosynthesis; phytoene biosynthesis.</text>
</comment>
<dbReference type="EMBL" id="CP006841">
    <property type="protein sequence ID" value="ALA67656.1"/>
    <property type="molecule type" value="Genomic_DNA"/>
</dbReference>
<dbReference type="GO" id="GO:0016117">
    <property type="term" value="P:carotenoid biosynthetic process"/>
    <property type="evidence" value="ECO:0007669"/>
    <property type="project" value="UniProtKB-ARBA"/>
</dbReference>
<dbReference type="SFLD" id="SFLDG01212">
    <property type="entry name" value="Phytoene_synthase_like"/>
    <property type="match status" value="1"/>
</dbReference>
<name>A0A0K2H1R4_9CORY</name>
<dbReference type="GO" id="GO:0051996">
    <property type="term" value="F:squalene synthase [NAD(P)H] activity"/>
    <property type="evidence" value="ECO:0007669"/>
    <property type="project" value="InterPro"/>
</dbReference>
<dbReference type="PROSITE" id="PS01045">
    <property type="entry name" value="SQUALEN_PHYTOEN_SYN_2"/>
    <property type="match status" value="1"/>
</dbReference>
<dbReference type="InterPro" id="IPR019845">
    <property type="entry name" value="Squalene/phytoene_synthase_CS"/>
</dbReference>